<reference evidence="1" key="1">
    <citation type="journal article" date="2020" name="G3 (Bethesda)">
        <title>High-Quality Assemblies for Three Invasive Social Wasps from the &lt;i&gt;Vespula&lt;/i&gt; Genus.</title>
        <authorList>
            <person name="Harrop T.W.R."/>
            <person name="Guhlin J."/>
            <person name="McLaughlin G.M."/>
            <person name="Permina E."/>
            <person name="Stockwell P."/>
            <person name="Gilligan J."/>
            <person name="Le Lec M.F."/>
            <person name="Gruber M.A.M."/>
            <person name="Quinn O."/>
            <person name="Lovegrove M."/>
            <person name="Duncan E.J."/>
            <person name="Remnant E.J."/>
            <person name="Van Eeckhoven J."/>
            <person name="Graham B."/>
            <person name="Knapp R.A."/>
            <person name="Langford K.W."/>
            <person name="Kronenberg Z."/>
            <person name="Press M.O."/>
            <person name="Eacker S.M."/>
            <person name="Wilson-Rankin E.E."/>
            <person name="Purcell J."/>
            <person name="Lester P.J."/>
            <person name="Dearden P.K."/>
        </authorList>
    </citation>
    <scope>NUCLEOTIDE SEQUENCE</scope>
    <source>
        <strain evidence="1">Volc-1</strain>
    </source>
</reference>
<sequence length="114" mass="12872">MPQFVGTRKLSIRVLLNEKRNGNRDAISRLSDEAPTISLGLFPSRFARREVIKQNIECLIVLVDERVPSGKGISTGLKCPETWDQRKAHLVATISTLCGLIRLTRSRHSKFMVK</sequence>
<gene>
    <name evidence="1" type="ORF">H0235_003764</name>
</gene>
<dbReference type="Proteomes" id="UP000600918">
    <property type="component" value="Unassembled WGS sequence"/>
</dbReference>
<organism evidence="1 2">
    <name type="scientific">Vespula pensylvanica</name>
    <name type="common">Western yellow jacket</name>
    <name type="synonym">Wasp</name>
    <dbReference type="NCBI Taxonomy" id="30213"/>
    <lineage>
        <taxon>Eukaryota</taxon>
        <taxon>Metazoa</taxon>
        <taxon>Ecdysozoa</taxon>
        <taxon>Arthropoda</taxon>
        <taxon>Hexapoda</taxon>
        <taxon>Insecta</taxon>
        <taxon>Pterygota</taxon>
        <taxon>Neoptera</taxon>
        <taxon>Endopterygota</taxon>
        <taxon>Hymenoptera</taxon>
        <taxon>Apocrita</taxon>
        <taxon>Aculeata</taxon>
        <taxon>Vespoidea</taxon>
        <taxon>Vespidae</taxon>
        <taxon>Vespinae</taxon>
        <taxon>Vespula</taxon>
    </lineage>
</organism>
<evidence type="ECO:0000313" key="2">
    <source>
        <dbReference type="Proteomes" id="UP000600918"/>
    </source>
</evidence>
<keyword evidence="2" id="KW-1185">Reference proteome</keyword>
<protein>
    <submittedName>
        <fullName evidence="1">Uncharacterized protein</fullName>
    </submittedName>
</protein>
<proteinExistence type="predicted"/>
<name>A0A834PCT7_VESPE</name>
<evidence type="ECO:0000313" key="1">
    <source>
        <dbReference type="EMBL" id="KAF7435573.1"/>
    </source>
</evidence>
<dbReference type="AlphaFoldDB" id="A0A834PCT7"/>
<dbReference type="EMBL" id="JACSDY010000002">
    <property type="protein sequence ID" value="KAF7435573.1"/>
    <property type="molecule type" value="Genomic_DNA"/>
</dbReference>
<comment type="caution">
    <text evidence="1">The sequence shown here is derived from an EMBL/GenBank/DDBJ whole genome shotgun (WGS) entry which is preliminary data.</text>
</comment>
<accession>A0A834PCT7</accession>